<keyword evidence="1" id="KW-0732">Signal</keyword>
<dbReference type="Proteomes" id="UP001500353">
    <property type="component" value="Unassembled WGS sequence"/>
</dbReference>
<protein>
    <recommendedName>
        <fullName evidence="4">Trimeric autotransporter adhesin YadA-like head domain-containing protein</fullName>
    </recommendedName>
</protein>
<evidence type="ECO:0000313" key="3">
    <source>
        <dbReference type="Proteomes" id="UP001500353"/>
    </source>
</evidence>
<feature type="chain" id="PRO_5045746656" description="Trimeric autotransporter adhesin YadA-like head domain-containing protein" evidence="1">
    <location>
        <begin position="23"/>
        <end position="397"/>
    </location>
</feature>
<accession>A0ABP9MX23</accession>
<reference evidence="3" key="1">
    <citation type="journal article" date="2019" name="Int. J. Syst. Evol. Microbiol.">
        <title>The Global Catalogue of Microorganisms (GCM) 10K type strain sequencing project: providing services to taxonomists for standard genome sequencing and annotation.</title>
        <authorList>
            <consortium name="The Broad Institute Genomics Platform"/>
            <consortium name="The Broad Institute Genome Sequencing Center for Infectious Disease"/>
            <person name="Wu L."/>
            <person name="Ma J."/>
        </authorList>
    </citation>
    <scope>NUCLEOTIDE SEQUENCE [LARGE SCALE GENOMIC DNA]</scope>
    <source>
        <strain evidence="3">JCM 18019</strain>
    </source>
</reference>
<dbReference type="RefSeq" id="WP_345207855.1">
    <property type="nucleotide sequence ID" value="NZ_BAABHX010000008.1"/>
</dbReference>
<evidence type="ECO:0008006" key="4">
    <source>
        <dbReference type="Google" id="ProtNLM"/>
    </source>
</evidence>
<feature type="signal peptide" evidence="1">
    <location>
        <begin position="1"/>
        <end position="22"/>
    </location>
</feature>
<sequence length="397" mass="40128">MRVKLFGLSVLTFLSVMGSAQVGINTNLGQATLDVVGFPSSTNKLDGIIAPRLTGDQLRAKNYTAAQTGAMVYITTSDTAPAGQTINVTSSGYYYFDGTVWMQTTQPQSSDWKIVGNSGTTATTSALGATISSGNFLGTTDNQNLVLSTNNSVKAILDVNGNLRGGNSNTSSPYASISWGSNNTLSNNTSSNIALGRDNTVAAQAANFPGAAIGAKNSALNGAKVIGNSNFATDANTVVLGNNNGTASVNVSGINVGNSNVNSGGFAFGTGNNVTTNNYAFGNANTASGAGGAIAFGTNANATIPNQTVYANTAHAFSGQGVIGTAITDVGINMTPSGTNIPDLEVSKGILIKSTGIPATTDCNASNEGAIVYGKSGTSGNFYGCKISSGVYTWQTL</sequence>
<gene>
    <name evidence="2" type="ORF">GCM10023210_39450</name>
</gene>
<organism evidence="2 3">
    <name type="scientific">Chryseobacterium ginsengisoli</name>
    <dbReference type="NCBI Taxonomy" id="363853"/>
    <lineage>
        <taxon>Bacteria</taxon>
        <taxon>Pseudomonadati</taxon>
        <taxon>Bacteroidota</taxon>
        <taxon>Flavobacteriia</taxon>
        <taxon>Flavobacteriales</taxon>
        <taxon>Weeksellaceae</taxon>
        <taxon>Chryseobacterium group</taxon>
        <taxon>Chryseobacterium</taxon>
    </lineage>
</organism>
<evidence type="ECO:0000313" key="2">
    <source>
        <dbReference type="EMBL" id="GAA5100689.1"/>
    </source>
</evidence>
<proteinExistence type="predicted"/>
<keyword evidence="3" id="KW-1185">Reference proteome</keyword>
<dbReference type="EMBL" id="BAABHX010000008">
    <property type="protein sequence ID" value="GAA5100689.1"/>
    <property type="molecule type" value="Genomic_DNA"/>
</dbReference>
<comment type="caution">
    <text evidence="2">The sequence shown here is derived from an EMBL/GenBank/DDBJ whole genome shotgun (WGS) entry which is preliminary data.</text>
</comment>
<evidence type="ECO:0000256" key="1">
    <source>
        <dbReference type="SAM" id="SignalP"/>
    </source>
</evidence>
<name>A0ABP9MX23_9FLAO</name>